<dbReference type="Pfam" id="PF04937">
    <property type="entry name" value="DUF659"/>
    <property type="match status" value="1"/>
</dbReference>
<dbReference type="InterPro" id="IPR007021">
    <property type="entry name" value="DUF659"/>
</dbReference>
<evidence type="ECO:0000256" key="2">
    <source>
        <dbReference type="ARBA" id="ARBA00022771"/>
    </source>
</evidence>
<keyword evidence="1" id="KW-0479">Metal-binding</keyword>
<dbReference type="SUPFAM" id="SSF53098">
    <property type="entry name" value="Ribonuclease H-like"/>
    <property type="match status" value="1"/>
</dbReference>
<dbReference type="AlphaFoldDB" id="A5ART0"/>
<evidence type="ECO:0000256" key="5">
    <source>
        <dbReference type="SAM" id="MobiDB-lite"/>
    </source>
</evidence>
<organism evidence="7">
    <name type="scientific">Vitis vinifera</name>
    <name type="common">Grape</name>
    <dbReference type="NCBI Taxonomy" id="29760"/>
    <lineage>
        <taxon>Eukaryota</taxon>
        <taxon>Viridiplantae</taxon>
        <taxon>Streptophyta</taxon>
        <taxon>Embryophyta</taxon>
        <taxon>Tracheophyta</taxon>
        <taxon>Spermatophyta</taxon>
        <taxon>Magnoliopsida</taxon>
        <taxon>eudicotyledons</taxon>
        <taxon>Gunneridae</taxon>
        <taxon>Pentapetalae</taxon>
        <taxon>rosids</taxon>
        <taxon>Vitales</taxon>
        <taxon>Vitaceae</taxon>
        <taxon>Viteae</taxon>
        <taxon>Vitis</taxon>
    </lineage>
</organism>
<dbReference type="ExpressionAtlas" id="A5ART0">
    <property type="expression patterns" value="baseline and differential"/>
</dbReference>
<keyword evidence="2 4" id="KW-0863">Zinc-finger</keyword>
<evidence type="ECO:0000256" key="4">
    <source>
        <dbReference type="PROSITE-ProRule" id="PRU00027"/>
    </source>
</evidence>
<dbReference type="PROSITE" id="PS00028">
    <property type="entry name" value="ZINC_FINGER_C2H2_1"/>
    <property type="match status" value="1"/>
</dbReference>
<dbReference type="Pfam" id="PF02892">
    <property type="entry name" value="zf-BED"/>
    <property type="match status" value="1"/>
</dbReference>
<dbReference type="GO" id="GO:0008270">
    <property type="term" value="F:zinc ion binding"/>
    <property type="evidence" value="ECO:0007669"/>
    <property type="project" value="UniProtKB-KW"/>
</dbReference>
<keyword evidence="3" id="KW-0862">Zinc</keyword>
<proteinExistence type="predicted"/>
<protein>
    <recommendedName>
        <fullName evidence="6">BED-type domain-containing protein</fullName>
    </recommendedName>
</protein>
<dbReference type="PANTHER" id="PTHR32166:SF74">
    <property type="entry name" value="OS05G0256350 PROTEIN"/>
    <property type="match status" value="1"/>
</dbReference>
<dbReference type="GO" id="GO:0003677">
    <property type="term" value="F:DNA binding"/>
    <property type="evidence" value="ECO:0007669"/>
    <property type="project" value="InterPro"/>
</dbReference>
<accession>A5ART0</accession>
<dbReference type="InterPro" id="IPR003656">
    <property type="entry name" value="Znf_BED"/>
</dbReference>
<feature type="region of interest" description="Disordered" evidence="5">
    <location>
        <begin position="112"/>
        <end position="147"/>
    </location>
</feature>
<dbReference type="InterPro" id="IPR012337">
    <property type="entry name" value="RNaseH-like_sf"/>
</dbReference>
<reference evidence="7" key="1">
    <citation type="journal article" date="2007" name="PLoS ONE">
        <title>The first genome sequence of an elite grapevine cultivar (Pinot noir Vitis vinifera L.): coping with a highly heterozygous genome.</title>
        <authorList>
            <person name="Velasco R."/>
            <person name="Zharkikh A."/>
            <person name="Troggio M."/>
            <person name="Cartwright D.A."/>
            <person name="Cestaro A."/>
            <person name="Pruss D."/>
            <person name="Pindo M."/>
            <person name="FitzGerald L.M."/>
            <person name="Vezzulli S."/>
            <person name="Reid J."/>
            <person name="Malacarne G."/>
            <person name="Iliev D."/>
            <person name="Coppola G."/>
            <person name="Wardell B."/>
            <person name="Micheletti D."/>
            <person name="Macalma T."/>
            <person name="Facci M."/>
            <person name="Mitchell J.T."/>
            <person name="Perazzolli M."/>
            <person name="Eldredge G."/>
            <person name="Gatto P."/>
            <person name="Oyzerski R."/>
            <person name="Moretto M."/>
            <person name="Gutin N."/>
            <person name="Stefanini M."/>
            <person name="Chen Y."/>
            <person name="Segala C."/>
            <person name="Davenport C."/>
            <person name="Dematte L."/>
            <person name="Mraz A."/>
            <person name="Battilana J."/>
            <person name="Stormo K."/>
            <person name="Costa F."/>
            <person name="Tao Q."/>
            <person name="Si-Ammour A."/>
            <person name="Harkins T."/>
            <person name="Lackey A."/>
            <person name="Perbost C."/>
            <person name="Taillon B."/>
            <person name="Stella A."/>
            <person name="Solovyev V."/>
            <person name="Fawcett J.A."/>
            <person name="Sterck L."/>
            <person name="Vandepoele K."/>
            <person name="Grando S.M."/>
            <person name="Toppo S."/>
            <person name="Moser C."/>
            <person name="Lanchbury J."/>
            <person name="Bogden R."/>
            <person name="Skolnick M."/>
            <person name="Sgaramella V."/>
            <person name="Bhatnagar S.K."/>
            <person name="Fontana P."/>
            <person name="Gutin A."/>
            <person name="Van de Peer Y."/>
            <person name="Salamini F."/>
            <person name="Viola R."/>
        </authorList>
    </citation>
    <scope>NUCLEOTIDE SEQUENCE</scope>
</reference>
<evidence type="ECO:0000313" key="7">
    <source>
        <dbReference type="EMBL" id="CAN80391.1"/>
    </source>
</evidence>
<dbReference type="PANTHER" id="PTHR32166">
    <property type="entry name" value="OSJNBA0013A04.12 PROTEIN"/>
    <property type="match status" value="1"/>
</dbReference>
<evidence type="ECO:0000259" key="6">
    <source>
        <dbReference type="PROSITE" id="PS50808"/>
    </source>
</evidence>
<dbReference type="PROSITE" id="PS50808">
    <property type="entry name" value="ZF_BED"/>
    <property type="match status" value="1"/>
</dbReference>
<dbReference type="InterPro" id="IPR013087">
    <property type="entry name" value="Znf_C2H2_type"/>
</dbReference>
<evidence type="ECO:0000256" key="1">
    <source>
        <dbReference type="ARBA" id="ARBA00022723"/>
    </source>
</evidence>
<dbReference type="EMBL" id="AM433286">
    <property type="protein sequence ID" value="CAN80391.1"/>
    <property type="molecule type" value="Genomic_DNA"/>
</dbReference>
<gene>
    <name evidence="7" type="ORF">VITISV_009402</name>
</gene>
<sequence>MSSSNSKNSRKDFVWKYVIEVAREQYLRCKFCNQRCTGGVNRLKHHLAGTHHGMKPCNKVSEDARLECKEALANFKDQKSKRNELLQEIGIGPTSMHESALSKTIGTLGSGSGSVSVSGSGEPIPRGPMDKFTASQPRQTTLNSKWKQEERKEVCRKIDRFMYSKGLPFNTVNDPYWFPMIDVVANFGPGFKPPSMHELRTWILKEEVNDLNGWTDGKSRCLINFLVNSPTGTWFMKSIDASDTIKNGELMFKYLDEVVEEIGEENVVQVITDNASNYVNAGMRLMEKRRKLWWTPYAAHCIDSMLEDIRKLNVHATTLSRARQVVKFIYGHTWVLSLMRTFTKNHELLRPAITRFATAFLTLQSLYKQKQALITMFS</sequence>
<feature type="compositionally biased region" description="Polar residues" evidence="5">
    <location>
        <begin position="133"/>
        <end position="145"/>
    </location>
</feature>
<evidence type="ECO:0000256" key="3">
    <source>
        <dbReference type="ARBA" id="ARBA00022833"/>
    </source>
</evidence>
<feature type="domain" description="BED-type" evidence="6">
    <location>
        <begin position="9"/>
        <end position="64"/>
    </location>
</feature>
<name>A5ART0_VITVI</name>